<dbReference type="Proteomes" id="UP000239874">
    <property type="component" value="Unassembled WGS sequence"/>
</dbReference>
<dbReference type="InterPro" id="IPR010982">
    <property type="entry name" value="Lambda_DNA-bd_dom_sf"/>
</dbReference>
<name>A0A2S6AHR5_9NOCA</name>
<evidence type="ECO:0000259" key="1">
    <source>
        <dbReference type="PROSITE" id="PS50943"/>
    </source>
</evidence>
<dbReference type="PROSITE" id="PS50943">
    <property type="entry name" value="HTH_CROC1"/>
    <property type="match status" value="1"/>
</dbReference>
<dbReference type="AlphaFoldDB" id="A0A2S6AHR5"/>
<dbReference type="GO" id="GO:0003677">
    <property type="term" value="F:DNA binding"/>
    <property type="evidence" value="ECO:0007669"/>
    <property type="project" value="InterPro"/>
</dbReference>
<dbReference type="OrthoDB" id="6401124at2"/>
<dbReference type="RefSeq" id="WP_104378276.1">
    <property type="nucleotide sequence ID" value="NZ_PSZC01000028.1"/>
</dbReference>
<dbReference type="EMBL" id="PSZC01000028">
    <property type="protein sequence ID" value="PPJ34758.1"/>
    <property type="molecule type" value="Genomic_DNA"/>
</dbReference>
<dbReference type="Pfam" id="PF01381">
    <property type="entry name" value="HTH_3"/>
    <property type="match status" value="1"/>
</dbReference>
<evidence type="ECO:0000313" key="2">
    <source>
        <dbReference type="EMBL" id="PPJ34758.1"/>
    </source>
</evidence>
<comment type="caution">
    <text evidence="2">The sequence shown here is derived from an EMBL/GenBank/DDBJ whole genome shotgun (WGS) entry which is preliminary data.</text>
</comment>
<dbReference type="InterPro" id="IPR001387">
    <property type="entry name" value="Cro/C1-type_HTH"/>
</dbReference>
<organism evidence="2 3">
    <name type="scientific">Nocardia nova</name>
    <dbReference type="NCBI Taxonomy" id="37330"/>
    <lineage>
        <taxon>Bacteria</taxon>
        <taxon>Bacillati</taxon>
        <taxon>Actinomycetota</taxon>
        <taxon>Actinomycetes</taxon>
        <taxon>Mycobacteriales</taxon>
        <taxon>Nocardiaceae</taxon>
        <taxon>Nocardia</taxon>
    </lineage>
</organism>
<dbReference type="Gene3D" id="1.10.260.40">
    <property type="entry name" value="lambda repressor-like DNA-binding domains"/>
    <property type="match status" value="1"/>
</dbReference>
<proteinExistence type="predicted"/>
<protein>
    <submittedName>
        <fullName evidence="2">XRE family transcriptional regulator</fullName>
    </submittedName>
</protein>
<dbReference type="SMART" id="SM00530">
    <property type="entry name" value="HTH_XRE"/>
    <property type="match status" value="1"/>
</dbReference>
<evidence type="ECO:0000313" key="3">
    <source>
        <dbReference type="Proteomes" id="UP000239874"/>
    </source>
</evidence>
<gene>
    <name evidence="2" type="ORF">C5E45_29370</name>
</gene>
<reference evidence="2 3" key="1">
    <citation type="submission" date="2018-02" db="EMBL/GenBank/DDBJ databases">
        <title>8 Nocardia nova and 1 Nocardia cyriacigeorgica strain used for evolution to TMP-SMX.</title>
        <authorList>
            <person name="Mehta H."/>
            <person name="Weng J."/>
            <person name="Shamoo Y."/>
        </authorList>
    </citation>
    <scope>NUCLEOTIDE SEQUENCE [LARGE SCALE GENOMIC DNA]</scope>
    <source>
        <strain evidence="2 3">MDA3139</strain>
    </source>
</reference>
<sequence>MKSDSSSILQSVLVERRQVLHLSSQQVAKRANLDHTTYWRIETGTVAKPQVENITAIARALDLSCADLFVLLGWLPSADLPTISPYLQARYSELPAEAHQRIRGYLVALSEQYGVSFDLDPYNPSERTPFI</sequence>
<dbReference type="SUPFAM" id="SSF47413">
    <property type="entry name" value="lambda repressor-like DNA-binding domains"/>
    <property type="match status" value="1"/>
</dbReference>
<dbReference type="CDD" id="cd00093">
    <property type="entry name" value="HTH_XRE"/>
    <property type="match status" value="1"/>
</dbReference>
<accession>A0A2S6AHR5</accession>
<feature type="domain" description="HTH cro/C1-type" evidence="1">
    <location>
        <begin position="13"/>
        <end position="68"/>
    </location>
</feature>